<protein>
    <recommendedName>
        <fullName evidence="4">Lipoprotein</fullName>
    </recommendedName>
</protein>
<dbReference type="AlphaFoldDB" id="A0A7C9LM85"/>
<dbReference type="PROSITE" id="PS51257">
    <property type="entry name" value="PROKAR_LIPOPROTEIN"/>
    <property type="match status" value="1"/>
</dbReference>
<dbReference type="Proteomes" id="UP000479692">
    <property type="component" value="Unassembled WGS sequence"/>
</dbReference>
<reference evidence="2 3" key="1">
    <citation type="submission" date="2019-12" db="EMBL/GenBank/DDBJ databases">
        <authorList>
            <person name="Xu J."/>
        </authorList>
    </citation>
    <scope>NUCLEOTIDE SEQUENCE [LARGE SCALE GENOMIC DNA]</scope>
    <source>
        <strain evidence="2 3">HX-5-24</strain>
    </source>
</reference>
<keyword evidence="3" id="KW-1185">Reference proteome</keyword>
<evidence type="ECO:0000313" key="3">
    <source>
        <dbReference type="Proteomes" id="UP000479692"/>
    </source>
</evidence>
<accession>A0A7C9LM85</accession>
<comment type="caution">
    <text evidence="2">The sequence shown here is derived from an EMBL/GenBank/DDBJ whole genome shotgun (WGS) entry which is preliminary data.</text>
</comment>
<gene>
    <name evidence="2" type="ORF">GN331_05815</name>
</gene>
<keyword evidence="1" id="KW-0732">Signal</keyword>
<dbReference type="EMBL" id="WOXT01000001">
    <property type="protein sequence ID" value="MUV13723.1"/>
    <property type="molecule type" value="Genomic_DNA"/>
</dbReference>
<feature type="chain" id="PRO_5028848339" description="Lipoprotein" evidence="1">
    <location>
        <begin position="19"/>
        <end position="163"/>
    </location>
</feature>
<proteinExistence type="predicted"/>
<dbReference type="RefSeq" id="WP_156640901.1">
    <property type="nucleotide sequence ID" value="NZ_WOXT01000001.1"/>
</dbReference>
<evidence type="ECO:0000256" key="1">
    <source>
        <dbReference type="SAM" id="SignalP"/>
    </source>
</evidence>
<evidence type="ECO:0008006" key="4">
    <source>
        <dbReference type="Google" id="ProtNLM"/>
    </source>
</evidence>
<organism evidence="2 3">
    <name type="scientific">Noviluteimonas gilva</name>
    <dbReference type="NCBI Taxonomy" id="2682097"/>
    <lineage>
        <taxon>Bacteria</taxon>
        <taxon>Pseudomonadati</taxon>
        <taxon>Pseudomonadota</taxon>
        <taxon>Gammaproteobacteria</taxon>
        <taxon>Lysobacterales</taxon>
        <taxon>Lysobacteraceae</taxon>
        <taxon>Noviluteimonas</taxon>
    </lineage>
</organism>
<evidence type="ECO:0000313" key="2">
    <source>
        <dbReference type="EMBL" id="MUV13723.1"/>
    </source>
</evidence>
<feature type="signal peptide" evidence="1">
    <location>
        <begin position="1"/>
        <end position="18"/>
    </location>
</feature>
<sequence>MSLFRNAALIAASALVLAACQRSETAADAATDAAAQQTVPTAATVATAPAAIAGPHIASVRVGRYIEPKTFQVGGVATKFKQGEKLFAMVQLENIDAPTRVDVALIDSQGGNVAGDSKTIAAKGAHRANFSLAPATTLAAGSYTLEATMEGQAQPESVSIEVR</sequence>
<name>A0A7C9LM85_9GAMM</name>